<dbReference type="EMBL" id="MDSL01000205">
    <property type="protein sequence ID" value="PPT90589.1"/>
    <property type="molecule type" value="Genomic_DNA"/>
</dbReference>
<dbReference type="SUPFAM" id="SSF56935">
    <property type="entry name" value="Porins"/>
    <property type="match status" value="1"/>
</dbReference>
<sequence>DRWQVNDHWLLTLGIRNDKFTNYNSDHVAYVDSGDQWAPRVGVSWDVFGDSSFKVFANVGRYYLALPNQVAIRGASASTFTNEYFTYTGI</sequence>
<dbReference type="RefSeq" id="WP_146094171.1">
    <property type="nucleotide sequence ID" value="NZ_MDSL01000205.1"/>
</dbReference>
<feature type="non-terminal residue" evidence="5">
    <location>
        <position position="90"/>
    </location>
</feature>
<comment type="caution">
    <text evidence="5">The sequence shown here is derived from an EMBL/GenBank/DDBJ whole genome shotgun (WGS) entry which is preliminary data.</text>
</comment>
<dbReference type="AlphaFoldDB" id="A0A2S6ZEK4"/>
<dbReference type="GO" id="GO:0009279">
    <property type="term" value="C:cell outer membrane"/>
    <property type="evidence" value="ECO:0007669"/>
    <property type="project" value="UniProtKB-SubCell"/>
</dbReference>
<dbReference type="Gene3D" id="2.40.170.20">
    <property type="entry name" value="TonB-dependent receptor, beta-barrel domain"/>
    <property type="match status" value="1"/>
</dbReference>
<keyword evidence="3" id="KW-0998">Cell outer membrane</keyword>
<comment type="subcellular location">
    <subcellularLocation>
        <location evidence="1">Cell outer membrane</location>
    </subcellularLocation>
</comment>
<evidence type="ECO:0000256" key="3">
    <source>
        <dbReference type="ARBA" id="ARBA00023237"/>
    </source>
</evidence>
<proteinExistence type="predicted"/>
<reference evidence="5 6" key="1">
    <citation type="submission" date="2016-08" db="EMBL/GenBank/DDBJ databases">
        <title>Evolution of the type three secretion system and type three effector repertoires in Xanthomonas.</title>
        <authorList>
            <person name="Merda D."/>
            <person name="Briand M."/>
            <person name="Bosis E."/>
            <person name="Rousseau C."/>
            <person name="Portier P."/>
            <person name="Jacques M.-A."/>
            <person name="Fischer-Le Saux M."/>
        </authorList>
    </citation>
    <scope>NUCLEOTIDE SEQUENCE [LARGE SCALE GENOMIC DNA]</scope>
    <source>
        <strain evidence="5 6">CFBP 7409</strain>
    </source>
</reference>
<evidence type="ECO:0000256" key="2">
    <source>
        <dbReference type="ARBA" id="ARBA00023136"/>
    </source>
</evidence>
<evidence type="ECO:0000313" key="5">
    <source>
        <dbReference type="EMBL" id="PPT90589.1"/>
    </source>
</evidence>
<feature type="domain" description="TonB-dependent receptor-like beta-barrel" evidence="4">
    <location>
        <begin position="1"/>
        <end position="64"/>
    </location>
</feature>
<protein>
    <recommendedName>
        <fullName evidence="4">TonB-dependent receptor-like beta-barrel domain-containing protein</fullName>
    </recommendedName>
</protein>
<evidence type="ECO:0000259" key="4">
    <source>
        <dbReference type="Pfam" id="PF00593"/>
    </source>
</evidence>
<dbReference type="InterPro" id="IPR000531">
    <property type="entry name" value="Beta-barrel_TonB"/>
</dbReference>
<organism evidence="5 6">
    <name type="scientific">Xanthomonas arboricola pv. guizotiae</name>
    <dbReference type="NCBI Taxonomy" id="487867"/>
    <lineage>
        <taxon>Bacteria</taxon>
        <taxon>Pseudomonadati</taxon>
        <taxon>Pseudomonadota</taxon>
        <taxon>Gammaproteobacteria</taxon>
        <taxon>Lysobacterales</taxon>
        <taxon>Lysobacteraceae</taxon>
        <taxon>Xanthomonas</taxon>
    </lineage>
</organism>
<gene>
    <name evidence="5" type="ORF">XarbCFBP7409_21490</name>
</gene>
<dbReference type="Pfam" id="PF00593">
    <property type="entry name" value="TonB_dep_Rec_b-barrel"/>
    <property type="match status" value="1"/>
</dbReference>
<keyword evidence="2" id="KW-0472">Membrane</keyword>
<evidence type="ECO:0000313" key="6">
    <source>
        <dbReference type="Proteomes" id="UP000238049"/>
    </source>
</evidence>
<accession>A0A2S6ZEK4</accession>
<feature type="non-terminal residue" evidence="5">
    <location>
        <position position="1"/>
    </location>
</feature>
<dbReference type="Proteomes" id="UP000238049">
    <property type="component" value="Unassembled WGS sequence"/>
</dbReference>
<dbReference type="InterPro" id="IPR036942">
    <property type="entry name" value="Beta-barrel_TonB_sf"/>
</dbReference>
<evidence type="ECO:0000256" key="1">
    <source>
        <dbReference type="ARBA" id="ARBA00004442"/>
    </source>
</evidence>
<name>A0A2S6ZEK4_9XANT</name>